<dbReference type="Proteomes" id="UP000499080">
    <property type="component" value="Unassembled WGS sequence"/>
</dbReference>
<name>A0A4Y2V3L3_ARAVE</name>
<evidence type="ECO:0000259" key="1">
    <source>
        <dbReference type="SMART" id="SM01126"/>
    </source>
</evidence>
<organism evidence="2 3">
    <name type="scientific">Araneus ventricosus</name>
    <name type="common">Orbweaver spider</name>
    <name type="synonym">Epeira ventricosa</name>
    <dbReference type="NCBI Taxonomy" id="182803"/>
    <lineage>
        <taxon>Eukaryota</taxon>
        <taxon>Metazoa</taxon>
        <taxon>Ecdysozoa</taxon>
        <taxon>Arthropoda</taxon>
        <taxon>Chelicerata</taxon>
        <taxon>Arachnida</taxon>
        <taxon>Araneae</taxon>
        <taxon>Araneomorphae</taxon>
        <taxon>Entelegynae</taxon>
        <taxon>Araneoidea</taxon>
        <taxon>Araneidae</taxon>
        <taxon>Araneus</taxon>
    </lineage>
</organism>
<dbReference type="InterPro" id="IPR024445">
    <property type="entry name" value="Tnp_ISXO2-like"/>
</dbReference>
<dbReference type="PANTHER" id="PTHR47163">
    <property type="entry name" value="DDE_TNP_IS1595 DOMAIN-CONTAINING PROTEIN"/>
    <property type="match status" value="1"/>
</dbReference>
<dbReference type="SMART" id="SM01126">
    <property type="entry name" value="DDE_Tnp_IS1595"/>
    <property type="match status" value="1"/>
</dbReference>
<sequence>MSCRVKHRAFKSQAGMYDLEFLYGLKKGSKKEVIAWCMGMDMIAKEYVCPTCGEKMVLTENNCSDGYAWVCRKFGVNEHHTKRTVRKGSWFSESKLTIPEVLILTYLWLKKTPNDWIVDEVNVSEPTVVDWKSFCREVCLDRKYNRGKRVDGKWVFGGVKRGSKRSFFAWLRIEITKKNFEPGTTVLSDCWASYNGLTAEGYVHHTVNHSKNYKDPVTGAHTNGIEGTWNAIKTDFRKQGTRRVEGQFDIYLAEYMWRRIHQGASMKSLFPSFIRGVTELYPPHTQDTVE</sequence>
<gene>
    <name evidence="2" type="ORF">AVEN_78351_1</name>
</gene>
<dbReference type="PANTHER" id="PTHR47163:SF2">
    <property type="entry name" value="SI:DKEY-17M8.2"/>
    <property type="match status" value="1"/>
</dbReference>
<evidence type="ECO:0000313" key="3">
    <source>
        <dbReference type="Proteomes" id="UP000499080"/>
    </source>
</evidence>
<dbReference type="Pfam" id="PF12762">
    <property type="entry name" value="DDE_Tnp_IS1595"/>
    <property type="match status" value="1"/>
</dbReference>
<proteinExistence type="predicted"/>
<feature type="domain" description="ISXO2-like transposase" evidence="1">
    <location>
        <begin position="138"/>
        <end position="260"/>
    </location>
</feature>
<dbReference type="EMBL" id="BGPR01043247">
    <property type="protein sequence ID" value="GBO19829.1"/>
    <property type="molecule type" value="Genomic_DNA"/>
</dbReference>
<keyword evidence="3" id="KW-1185">Reference proteome</keyword>
<dbReference type="AlphaFoldDB" id="A0A4Y2V3L3"/>
<comment type="caution">
    <text evidence="2">The sequence shown here is derived from an EMBL/GenBank/DDBJ whole genome shotgun (WGS) entry which is preliminary data.</text>
</comment>
<accession>A0A4Y2V3L3</accession>
<dbReference type="OrthoDB" id="6409943at2759"/>
<evidence type="ECO:0000313" key="2">
    <source>
        <dbReference type="EMBL" id="GBO19829.1"/>
    </source>
</evidence>
<protein>
    <recommendedName>
        <fullName evidence="1">ISXO2-like transposase domain-containing protein</fullName>
    </recommendedName>
</protein>
<dbReference type="InterPro" id="IPR053164">
    <property type="entry name" value="IS1016-like_transposase"/>
</dbReference>
<reference evidence="2 3" key="1">
    <citation type="journal article" date="2019" name="Sci. Rep.">
        <title>Orb-weaving spider Araneus ventricosus genome elucidates the spidroin gene catalogue.</title>
        <authorList>
            <person name="Kono N."/>
            <person name="Nakamura H."/>
            <person name="Ohtoshi R."/>
            <person name="Moran D.A.P."/>
            <person name="Shinohara A."/>
            <person name="Yoshida Y."/>
            <person name="Fujiwara M."/>
            <person name="Mori M."/>
            <person name="Tomita M."/>
            <person name="Arakawa K."/>
        </authorList>
    </citation>
    <scope>NUCLEOTIDE SEQUENCE [LARGE SCALE GENOMIC DNA]</scope>
</reference>